<dbReference type="AlphaFoldDB" id="A0AAF0U1Q9"/>
<evidence type="ECO:0000313" key="1">
    <source>
        <dbReference type="EMBL" id="WMV37658.1"/>
    </source>
</evidence>
<protein>
    <submittedName>
        <fullName evidence="1">Uncharacterized protein</fullName>
    </submittedName>
</protein>
<dbReference type="Proteomes" id="UP001234989">
    <property type="component" value="Chromosome 7"/>
</dbReference>
<gene>
    <name evidence="1" type="ORF">MTR67_031043</name>
</gene>
<name>A0AAF0U1Q9_SOLVR</name>
<dbReference type="EMBL" id="CP133618">
    <property type="protein sequence ID" value="WMV37658.1"/>
    <property type="molecule type" value="Genomic_DNA"/>
</dbReference>
<evidence type="ECO:0000313" key="2">
    <source>
        <dbReference type="Proteomes" id="UP001234989"/>
    </source>
</evidence>
<accession>A0AAF0U1Q9</accession>
<sequence length="67" mass="7417">MVADALSRLSMSNVAQVEDEWFGIIFSCDYEAKQDLDPILVELKKSVSTKAIEALSQGRDGVLHYQG</sequence>
<organism evidence="1 2">
    <name type="scientific">Solanum verrucosum</name>
    <dbReference type="NCBI Taxonomy" id="315347"/>
    <lineage>
        <taxon>Eukaryota</taxon>
        <taxon>Viridiplantae</taxon>
        <taxon>Streptophyta</taxon>
        <taxon>Embryophyta</taxon>
        <taxon>Tracheophyta</taxon>
        <taxon>Spermatophyta</taxon>
        <taxon>Magnoliopsida</taxon>
        <taxon>eudicotyledons</taxon>
        <taxon>Gunneridae</taxon>
        <taxon>Pentapetalae</taxon>
        <taxon>asterids</taxon>
        <taxon>lamiids</taxon>
        <taxon>Solanales</taxon>
        <taxon>Solanaceae</taxon>
        <taxon>Solanoideae</taxon>
        <taxon>Solaneae</taxon>
        <taxon>Solanum</taxon>
    </lineage>
</organism>
<proteinExistence type="predicted"/>
<keyword evidence="2" id="KW-1185">Reference proteome</keyword>
<reference evidence="1" key="1">
    <citation type="submission" date="2023-08" db="EMBL/GenBank/DDBJ databases">
        <title>A de novo genome assembly of Solanum verrucosum Schlechtendal, a Mexican diploid species geographically isolated from the other diploid A-genome species in potato relatives.</title>
        <authorList>
            <person name="Hosaka K."/>
        </authorList>
    </citation>
    <scope>NUCLEOTIDE SEQUENCE</scope>
    <source>
        <tissue evidence="1">Young leaves</tissue>
    </source>
</reference>